<dbReference type="AlphaFoldDB" id="A2EPB6"/>
<dbReference type="GO" id="GO:0007095">
    <property type="term" value="P:mitotic G2 DNA damage checkpoint signaling"/>
    <property type="evidence" value="ECO:0000318"/>
    <property type="project" value="GO_Central"/>
</dbReference>
<dbReference type="InterPro" id="IPR001357">
    <property type="entry name" value="BRCT_dom"/>
</dbReference>
<dbReference type="VEuPathDB" id="TrichDB:TVAGG3_0679570"/>
<dbReference type="PANTHER" id="PTHR13561">
    <property type="entry name" value="DNA REPLICATION REGULATOR DPB11-RELATED"/>
    <property type="match status" value="1"/>
</dbReference>
<protein>
    <recommendedName>
        <fullName evidence="2">BRCT domain-containing protein</fullName>
    </recommendedName>
</protein>
<sequence>MSFRSFTFSTGVSSDKDRARSILNKLYPGIREVKTPLGTETLTIATQNEIMSVYGSPRYYATISVLEDVDSMKLDRIPFPSIHQIASLCFNRVYALIVGFTQQESLELAKYIVLLGGKFTPHFNSDITVAISPTFLSSRINQVTEINIPVVTSQWVKKSFESLTCFEPNSCLLPPFSGLQFTSTDLTPSEHKRIRNLVEQNGGFWSDLYNEKTSIVISHSLCTSRKIELALKENVPIIKPSWIYDCSSKFVPHQKYLINWWCESTNKSDLFAGMSFSIHCDVNNLDVLTEIIKMNGGEMKEDASHYIVPYDFKGTGNFVTPRYIYDCVTEKELLDTKSNVLYTPLGYNLPLDDCKNKIFSLLDLPETTRQFVAEGVRIIGGKVIYKESRNSDFFVTTKSFNDKCVSSYFVIDILEKGKIPNMKCFPALPQTPLLKKICMDIIRQPKQNMQSPATAVPIESVDDFTQKVSATYSQDIIEYDLVISQSQFVSNSKGQNDPLMLMLNDER</sequence>
<dbReference type="STRING" id="5722.A2EPB6"/>
<dbReference type="GO" id="GO:0033314">
    <property type="term" value="P:mitotic DNA replication checkpoint signaling"/>
    <property type="evidence" value="ECO:0000318"/>
    <property type="project" value="GO_Central"/>
</dbReference>
<dbReference type="RefSeq" id="XP_001317724.1">
    <property type="nucleotide sequence ID" value="XM_001317689.1"/>
</dbReference>
<reference evidence="3" key="2">
    <citation type="journal article" date="2007" name="Science">
        <title>Draft genome sequence of the sexually transmitted pathogen Trichomonas vaginalis.</title>
        <authorList>
            <person name="Carlton J.M."/>
            <person name="Hirt R.P."/>
            <person name="Silva J.C."/>
            <person name="Delcher A.L."/>
            <person name="Schatz M."/>
            <person name="Zhao Q."/>
            <person name="Wortman J.R."/>
            <person name="Bidwell S.L."/>
            <person name="Alsmark U.C.M."/>
            <person name="Besteiro S."/>
            <person name="Sicheritz-Ponten T."/>
            <person name="Noel C.J."/>
            <person name="Dacks J.B."/>
            <person name="Foster P.G."/>
            <person name="Simillion C."/>
            <person name="Van de Peer Y."/>
            <person name="Miranda-Saavedra D."/>
            <person name="Barton G.J."/>
            <person name="Westrop G.D."/>
            <person name="Mueller S."/>
            <person name="Dessi D."/>
            <person name="Fiori P.L."/>
            <person name="Ren Q."/>
            <person name="Paulsen I."/>
            <person name="Zhang H."/>
            <person name="Bastida-Corcuera F.D."/>
            <person name="Simoes-Barbosa A."/>
            <person name="Brown M.T."/>
            <person name="Hayes R.D."/>
            <person name="Mukherjee M."/>
            <person name="Okumura C.Y."/>
            <person name="Schneider R."/>
            <person name="Smith A.J."/>
            <person name="Vanacova S."/>
            <person name="Villalvazo M."/>
            <person name="Haas B.J."/>
            <person name="Pertea M."/>
            <person name="Feldblyum T.V."/>
            <person name="Utterback T.R."/>
            <person name="Shu C.L."/>
            <person name="Osoegawa K."/>
            <person name="de Jong P.J."/>
            <person name="Hrdy I."/>
            <person name="Horvathova L."/>
            <person name="Zubacova Z."/>
            <person name="Dolezal P."/>
            <person name="Malik S.B."/>
            <person name="Logsdon J.M. Jr."/>
            <person name="Henze K."/>
            <person name="Gupta A."/>
            <person name="Wang C.C."/>
            <person name="Dunne R.L."/>
            <person name="Upcroft J.A."/>
            <person name="Upcroft P."/>
            <person name="White O."/>
            <person name="Salzberg S.L."/>
            <person name="Tang P."/>
            <person name="Chiu C.-H."/>
            <person name="Lee Y.-S."/>
            <person name="Embley T.M."/>
            <person name="Coombs G.H."/>
            <person name="Mottram J.C."/>
            <person name="Tachezy J."/>
            <person name="Fraser-Liggett C.M."/>
            <person name="Johnson P.J."/>
        </authorList>
    </citation>
    <scope>NUCLEOTIDE SEQUENCE [LARGE SCALE GENOMIC DNA]</scope>
    <source>
        <strain evidence="3">G3</strain>
    </source>
</reference>
<dbReference type="Proteomes" id="UP000001542">
    <property type="component" value="Unassembled WGS sequence"/>
</dbReference>
<dbReference type="OrthoDB" id="251770at2759"/>
<evidence type="ECO:0000313" key="3">
    <source>
        <dbReference type="EMBL" id="EAY05501.1"/>
    </source>
</evidence>
<evidence type="ECO:0000313" key="4">
    <source>
        <dbReference type="Proteomes" id="UP000001542"/>
    </source>
</evidence>
<dbReference type="Pfam" id="PF00533">
    <property type="entry name" value="BRCT"/>
    <property type="match status" value="2"/>
</dbReference>
<evidence type="ECO:0000259" key="2">
    <source>
        <dbReference type="PROSITE" id="PS50172"/>
    </source>
</evidence>
<keyword evidence="1" id="KW-0677">Repeat</keyword>
<dbReference type="SUPFAM" id="SSF52113">
    <property type="entry name" value="BRCT domain"/>
    <property type="match status" value="4"/>
</dbReference>
<keyword evidence="4" id="KW-1185">Reference proteome</keyword>
<dbReference type="KEGG" id="tva:4763367"/>
<dbReference type="InParanoid" id="A2EPB6"/>
<feature type="domain" description="BRCT" evidence="2">
    <location>
        <begin position="176"/>
        <end position="258"/>
    </location>
</feature>
<feature type="domain" description="BRCT" evidence="2">
    <location>
        <begin position="90"/>
        <end position="173"/>
    </location>
</feature>
<dbReference type="GO" id="GO:0006270">
    <property type="term" value="P:DNA replication initiation"/>
    <property type="evidence" value="ECO:0000318"/>
    <property type="project" value="GO_Central"/>
</dbReference>
<dbReference type="Gene3D" id="3.40.50.10190">
    <property type="entry name" value="BRCT domain"/>
    <property type="match status" value="3"/>
</dbReference>
<dbReference type="Pfam" id="PF16589">
    <property type="entry name" value="BRCT_2"/>
    <property type="match status" value="1"/>
</dbReference>
<feature type="domain" description="BRCT" evidence="2">
    <location>
        <begin position="266"/>
        <end position="341"/>
    </location>
</feature>
<dbReference type="CDD" id="cd00027">
    <property type="entry name" value="BRCT"/>
    <property type="match status" value="2"/>
</dbReference>
<dbReference type="SMR" id="A2EPB6"/>
<dbReference type="VEuPathDB" id="TrichDB:TVAG_080930"/>
<dbReference type="EMBL" id="DS113447">
    <property type="protein sequence ID" value="EAY05501.1"/>
    <property type="molecule type" value="Genomic_DNA"/>
</dbReference>
<evidence type="ECO:0000256" key="1">
    <source>
        <dbReference type="ARBA" id="ARBA00022737"/>
    </source>
</evidence>
<reference evidence="3" key="1">
    <citation type="submission" date="2006-10" db="EMBL/GenBank/DDBJ databases">
        <authorList>
            <person name="Amadeo P."/>
            <person name="Zhao Q."/>
            <person name="Wortman J."/>
            <person name="Fraser-Liggett C."/>
            <person name="Carlton J."/>
        </authorList>
    </citation>
    <scope>NUCLEOTIDE SEQUENCE</scope>
    <source>
        <strain evidence="3">G3</strain>
    </source>
</reference>
<dbReference type="PANTHER" id="PTHR13561:SF20">
    <property type="entry name" value="DNA TOPOISOMERASE 2-BINDING PROTEIN 1"/>
    <property type="match status" value="1"/>
</dbReference>
<proteinExistence type="predicted"/>
<accession>A2EPB6</accession>
<name>A2EPB6_TRIV3</name>
<dbReference type="InterPro" id="IPR036420">
    <property type="entry name" value="BRCT_dom_sf"/>
</dbReference>
<dbReference type="PROSITE" id="PS50172">
    <property type="entry name" value="BRCT"/>
    <property type="match status" value="3"/>
</dbReference>
<gene>
    <name evidence="3" type="ORF">TVAG_080930</name>
</gene>
<dbReference type="SMART" id="SM00292">
    <property type="entry name" value="BRCT"/>
    <property type="match status" value="4"/>
</dbReference>
<organism evidence="3 4">
    <name type="scientific">Trichomonas vaginalis (strain ATCC PRA-98 / G3)</name>
    <dbReference type="NCBI Taxonomy" id="412133"/>
    <lineage>
        <taxon>Eukaryota</taxon>
        <taxon>Metamonada</taxon>
        <taxon>Parabasalia</taxon>
        <taxon>Trichomonadida</taxon>
        <taxon>Trichomonadidae</taxon>
        <taxon>Trichomonas</taxon>
    </lineage>
</organism>